<keyword evidence="7" id="KW-1185">Reference proteome</keyword>
<dbReference type="Pfam" id="PF01553">
    <property type="entry name" value="Acyltransferase"/>
    <property type="match status" value="1"/>
</dbReference>
<feature type="domain" description="Phospholipid/glycerol acyltransferase" evidence="5">
    <location>
        <begin position="89"/>
        <end position="203"/>
    </location>
</feature>
<dbReference type="Proteomes" id="UP000607559">
    <property type="component" value="Unassembled WGS sequence"/>
</dbReference>
<evidence type="ECO:0000256" key="4">
    <source>
        <dbReference type="SAM" id="Phobius"/>
    </source>
</evidence>
<dbReference type="PANTHER" id="PTHR10434">
    <property type="entry name" value="1-ACYL-SN-GLYCEROL-3-PHOSPHATE ACYLTRANSFERASE"/>
    <property type="match status" value="1"/>
</dbReference>
<dbReference type="AlphaFoldDB" id="A0A8J2XQV3"/>
<dbReference type="GO" id="GO:0003841">
    <property type="term" value="F:1-acylglycerol-3-phosphate O-acyltransferase activity"/>
    <property type="evidence" value="ECO:0007669"/>
    <property type="project" value="TreeGrafter"/>
</dbReference>
<reference evidence="6" key="2">
    <citation type="submission" date="2020-09" db="EMBL/GenBank/DDBJ databases">
        <authorList>
            <person name="Sun Q."/>
            <person name="Zhou Y."/>
        </authorList>
    </citation>
    <scope>NUCLEOTIDE SEQUENCE</scope>
    <source>
        <strain evidence="6">CGMCC 1.15448</strain>
    </source>
</reference>
<reference evidence="6" key="1">
    <citation type="journal article" date="2014" name="Int. J. Syst. Evol. Microbiol.">
        <title>Complete genome sequence of Corynebacterium casei LMG S-19264T (=DSM 44701T), isolated from a smear-ripened cheese.</title>
        <authorList>
            <consortium name="US DOE Joint Genome Institute (JGI-PGF)"/>
            <person name="Walter F."/>
            <person name="Albersmeier A."/>
            <person name="Kalinowski J."/>
            <person name="Ruckert C."/>
        </authorList>
    </citation>
    <scope>NUCLEOTIDE SEQUENCE</scope>
    <source>
        <strain evidence="6">CGMCC 1.15448</strain>
    </source>
</reference>
<dbReference type="RefSeq" id="WP_188931029.1">
    <property type="nucleotide sequence ID" value="NZ_BMJC01000002.1"/>
</dbReference>
<gene>
    <name evidence="6" type="ORF">GCM10011511_19610</name>
</gene>
<evidence type="ECO:0000256" key="3">
    <source>
        <dbReference type="ARBA" id="ARBA00023315"/>
    </source>
</evidence>
<evidence type="ECO:0000313" key="6">
    <source>
        <dbReference type="EMBL" id="GGA96388.1"/>
    </source>
</evidence>
<evidence type="ECO:0000256" key="2">
    <source>
        <dbReference type="ARBA" id="ARBA00022679"/>
    </source>
</evidence>
<evidence type="ECO:0000313" key="7">
    <source>
        <dbReference type="Proteomes" id="UP000607559"/>
    </source>
</evidence>
<name>A0A8J2XQV3_9BACT</name>
<evidence type="ECO:0000256" key="1">
    <source>
        <dbReference type="ARBA" id="ARBA00005189"/>
    </source>
</evidence>
<keyword evidence="3" id="KW-0012">Acyltransferase</keyword>
<dbReference type="InterPro" id="IPR002123">
    <property type="entry name" value="Plipid/glycerol_acylTrfase"/>
</dbReference>
<sequence length="259" mass="29614">MNQSAKGTPPSPLWSILGPLWAIWVIALFTITMLLFLPFFLLFSYFRPDPQKTTFFARMARVWMGVFLPLAGTPLRVRGREKFAPGQPYIVVCNHNALLDVPISYPGIPGGNKTIAKIEMARIPIFGMMYRTGSVLVDRKSENSRRESFTKMKEALDMGLHMCIYPEGTRNKTTDPLKSFHDGAFRLALNTGNPILPAIIFNTRKVMPPGRSFYFHPHRLYMHFLDPITPQPDDTVESLKQRVFDIMWKYYVAGPNAQR</sequence>
<dbReference type="EMBL" id="BMJC01000002">
    <property type="protein sequence ID" value="GGA96388.1"/>
    <property type="molecule type" value="Genomic_DNA"/>
</dbReference>
<proteinExistence type="predicted"/>
<dbReference type="CDD" id="cd07989">
    <property type="entry name" value="LPLAT_AGPAT-like"/>
    <property type="match status" value="1"/>
</dbReference>
<keyword evidence="4" id="KW-0472">Membrane</keyword>
<feature type="transmembrane region" description="Helical" evidence="4">
    <location>
        <begin position="55"/>
        <end position="72"/>
    </location>
</feature>
<keyword evidence="2" id="KW-0808">Transferase</keyword>
<dbReference type="SUPFAM" id="SSF69593">
    <property type="entry name" value="Glycerol-3-phosphate (1)-acyltransferase"/>
    <property type="match status" value="1"/>
</dbReference>
<accession>A0A8J2XQV3</accession>
<evidence type="ECO:0000259" key="5">
    <source>
        <dbReference type="SMART" id="SM00563"/>
    </source>
</evidence>
<keyword evidence="4" id="KW-1133">Transmembrane helix</keyword>
<organism evidence="6 7">
    <name type="scientific">Puia dinghuensis</name>
    <dbReference type="NCBI Taxonomy" id="1792502"/>
    <lineage>
        <taxon>Bacteria</taxon>
        <taxon>Pseudomonadati</taxon>
        <taxon>Bacteroidota</taxon>
        <taxon>Chitinophagia</taxon>
        <taxon>Chitinophagales</taxon>
        <taxon>Chitinophagaceae</taxon>
        <taxon>Puia</taxon>
    </lineage>
</organism>
<dbReference type="SMART" id="SM00563">
    <property type="entry name" value="PlsC"/>
    <property type="match status" value="1"/>
</dbReference>
<dbReference type="GO" id="GO:0006654">
    <property type="term" value="P:phosphatidic acid biosynthetic process"/>
    <property type="evidence" value="ECO:0007669"/>
    <property type="project" value="TreeGrafter"/>
</dbReference>
<dbReference type="PANTHER" id="PTHR10434:SF11">
    <property type="entry name" value="1-ACYL-SN-GLYCEROL-3-PHOSPHATE ACYLTRANSFERASE"/>
    <property type="match status" value="1"/>
</dbReference>
<protein>
    <recommendedName>
        <fullName evidence="5">Phospholipid/glycerol acyltransferase domain-containing protein</fullName>
    </recommendedName>
</protein>
<feature type="transmembrane region" description="Helical" evidence="4">
    <location>
        <begin position="20"/>
        <end position="43"/>
    </location>
</feature>
<comment type="caution">
    <text evidence="6">The sequence shown here is derived from an EMBL/GenBank/DDBJ whole genome shotgun (WGS) entry which is preliminary data.</text>
</comment>
<comment type="pathway">
    <text evidence="1">Lipid metabolism.</text>
</comment>
<keyword evidence="4" id="KW-0812">Transmembrane</keyword>